<evidence type="ECO:0000256" key="4">
    <source>
        <dbReference type="ARBA" id="ARBA00023288"/>
    </source>
</evidence>
<sequence>MRHIHFALISLGCALLAGVSHAQEIQPRITLSLEVAGEATVNSITYQCGSKTLAVSYVNAGPNLLAILPVEEQSILFTSAIAASGARYTAGPYEWWTKGNEASLRNLMAEEDAKPLLECSVANQPQ</sequence>
<accession>A0ABW0GYL4</accession>
<feature type="chain" id="PRO_5045849804" evidence="5">
    <location>
        <begin position="23"/>
        <end position="126"/>
    </location>
</feature>
<evidence type="ECO:0000259" key="6">
    <source>
        <dbReference type="Pfam" id="PF09864"/>
    </source>
</evidence>
<keyword evidence="1 5" id="KW-0732">Signal</keyword>
<proteinExistence type="predicted"/>
<reference evidence="8" key="1">
    <citation type="journal article" date="2019" name="Int. J. Syst. Evol. Microbiol.">
        <title>The Global Catalogue of Microorganisms (GCM) 10K type strain sequencing project: providing services to taxonomists for standard genome sequencing and annotation.</title>
        <authorList>
            <consortium name="The Broad Institute Genomics Platform"/>
            <consortium name="The Broad Institute Genome Sequencing Center for Infectious Disease"/>
            <person name="Wu L."/>
            <person name="Ma J."/>
        </authorList>
    </citation>
    <scope>NUCLEOTIDE SEQUENCE [LARGE SCALE GENOMIC DNA]</scope>
    <source>
        <strain evidence="8">CGMCC 4.1415</strain>
    </source>
</reference>
<dbReference type="InterPro" id="IPR018660">
    <property type="entry name" value="MliC"/>
</dbReference>
<keyword evidence="2" id="KW-0472">Membrane</keyword>
<keyword evidence="8" id="KW-1185">Reference proteome</keyword>
<name>A0ABW0GYL4_9HYPH</name>
<evidence type="ECO:0000256" key="2">
    <source>
        <dbReference type="ARBA" id="ARBA00023136"/>
    </source>
</evidence>
<dbReference type="Pfam" id="PF09864">
    <property type="entry name" value="MliC"/>
    <property type="match status" value="1"/>
</dbReference>
<dbReference type="Gene3D" id="2.40.128.200">
    <property type="match status" value="1"/>
</dbReference>
<feature type="signal peptide" evidence="5">
    <location>
        <begin position="1"/>
        <end position="22"/>
    </location>
</feature>
<evidence type="ECO:0000313" key="7">
    <source>
        <dbReference type="EMBL" id="MFC5385588.1"/>
    </source>
</evidence>
<dbReference type="SUPFAM" id="SSF141488">
    <property type="entry name" value="YdhA-like"/>
    <property type="match status" value="1"/>
</dbReference>
<dbReference type="EMBL" id="JBHSLL010000015">
    <property type="protein sequence ID" value="MFC5385588.1"/>
    <property type="molecule type" value="Genomic_DNA"/>
</dbReference>
<protein>
    <submittedName>
        <fullName evidence="7">MliC family protein</fullName>
    </submittedName>
</protein>
<keyword evidence="3" id="KW-0564">Palmitate</keyword>
<evidence type="ECO:0000313" key="8">
    <source>
        <dbReference type="Proteomes" id="UP001596016"/>
    </source>
</evidence>
<dbReference type="RefSeq" id="WP_378228531.1">
    <property type="nucleotide sequence ID" value="NZ_JBHSLL010000015.1"/>
</dbReference>
<dbReference type="Proteomes" id="UP001596016">
    <property type="component" value="Unassembled WGS sequence"/>
</dbReference>
<feature type="domain" description="C-type lysozyme inhibitor" evidence="6">
    <location>
        <begin position="46"/>
        <end position="110"/>
    </location>
</feature>
<evidence type="ECO:0000256" key="3">
    <source>
        <dbReference type="ARBA" id="ARBA00023139"/>
    </source>
</evidence>
<organism evidence="7 8">
    <name type="scientific">Aquamicrobium segne</name>
    <dbReference type="NCBI Taxonomy" id="469547"/>
    <lineage>
        <taxon>Bacteria</taxon>
        <taxon>Pseudomonadati</taxon>
        <taxon>Pseudomonadota</taxon>
        <taxon>Alphaproteobacteria</taxon>
        <taxon>Hyphomicrobiales</taxon>
        <taxon>Phyllobacteriaceae</taxon>
        <taxon>Aquamicrobium</taxon>
    </lineage>
</organism>
<dbReference type="InterPro" id="IPR036328">
    <property type="entry name" value="MliC_sf"/>
</dbReference>
<evidence type="ECO:0000256" key="5">
    <source>
        <dbReference type="SAM" id="SignalP"/>
    </source>
</evidence>
<gene>
    <name evidence="7" type="ORF">ACFPLB_06345</name>
</gene>
<evidence type="ECO:0000256" key="1">
    <source>
        <dbReference type="ARBA" id="ARBA00022729"/>
    </source>
</evidence>
<comment type="caution">
    <text evidence="7">The sequence shown here is derived from an EMBL/GenBank/DDBJ whole genome shotgun (WGS) entry which is preliminary data.</text>
</comment>
<keyword evidence="4" id="KW-0449">Lipoprotein</keyword>